<accession>A0AAE1RNH4</accession>
<keyword evidence="2" id="KW-1185">Reference proteome</keyword>
<evidence type="ECO:0000313" key="1">
    <source>
        <dbReference type="EMBL" id="KAK4354017.1"/>
    </source>
</evidence>
<dbReference type="AlphaFoldDB" id="A0AAE1RNH4"/>
<gene>
    <name evidence="1" type="ORF">RND71_026211</name>
</gene>
<organism evidence="1 2">
    <name type="scientific">Anisodus tanguticus</name>
    <dbReference type="NCBI Taxonomy" id="243964"/>
    <lineage>
        <taxon>Eukaryota</taxon>
        <taxon>Viridiplantae</taxon>
        <taxon>Streptophyta</taxon>
        <taxon>Embryophyta</taxon>
        <taxon>Tracheophyta</taxon>
        <taxon>Spermatophyta</taxon>
        <taxon>Magnoliopsida</taxon>
        <taxon>eudicotyledons</taxon>
        <taxon>Gunneridae</taxon>
        <taxon>Pentapetalae</taxon>
        <taxon>asterids</taxon>
        <taxon>lamiids</taxon>
        <taxon>Solanales</taxon>
        <taxon>Solanaceae</taxon>
        <taxon>Solanoideae</taxon>
        <taxon>Hyoscyameae</taxon>
        <taxon>Anisodus</taxon>
    </lineage>
</organism>
<comment type="caution">
    <text evidence="1">The sequence shown here is derived from an EMBL/GenBank/DDBJ whole genome shotgun (WGS) entry which is preliminary data.</text>
</comment>
<dbReference type="EMBL" id="JAVYJV010000014">
    <property type="protein sequence ID" value="KAK4354017.1"/>
    <property type="molecule type" value="Genomic_DNA"/>
</dbReference>
<name>A0AAE1RNH4_9SOLA</name>
<dbReference type="Proteomes" id="UP001291623">
    <property type="component" value="Unassembled WGS sequence"/>
</dbReference>
<sequence>MLGFPVSCSTSTVNFDDTRKQRAKERSFFPSFDKEENSNEEYDVSFHQPEKKRRLSPNQVYLLGKSFEIECFAKSGSLGYERWYLPDLDIVWLTDELK</sequence>
<reference evidence="1" key="1">
    <citation type="submission" date="2023-12" db="EMBL/GenBank/DDBJ databases">
        <title>Genome assembly of Anisodus tanguticus.</title>
        <authorList>
            <person name="Wang Y.-J."/>
        </authorList>
    </citation>
    <scope>NUCLEOTIDE SEQUENCE</scope>
    <source>
        <strain evidence="1">KB-2021</strain>
        <tissue evidence="1">Leaf</tissue>
    </source>
</reference>
<evidence type="ECO:0000313" key="2">
    <source>
        <dbReference type="Proteomes" id="UP001291623"/>
    </source>
</evidence>
<proteinExistence type="predicted"/>
<protein>
    <submittedName>
        <fullName evidence="1">Uncharacterized protein</fullName>
    </submittedName>
</protein>